<dbReference type="EMBL" id="BPVZ01000096">
    <property type="protein sequence ID" value="GKV32514.1"/>
    <property type="molecule type" value="Genomic_DNA"/>
</dbReference>
<dbReference type="PANTHER" id="PTHR11439">
    <property type="entry name" value="GAG-POL-RELATED RETROTRANSPOSON"/>
    <property type="match status" value="1"/>
</dbReference>
<keyword evidence="2" id="KW-1185">Reference proteome</keyword>
<dbReference type="AlphaFoldDB" id="A0AAV5L6E2"/>
<protein>
    <submittedName>
        <fullName evidence="1">Uncharacterized protein</fullName>
    </submittedName>
</protein>
<gene>
    <name evidence="1" type="ORF">SLEP1_g41112</name>
</gene>
<organism evidence="1 2">
    <name type="scientific">Rubroshorea leprosula</name>
    <dbReference type="NCBI Taxonomy" id="152421"/>
    <lineage>
        <taxon>Eukaryota</taxon>
        <taxon>Viridiplantae</taxon>
        <taxon>Streptophyta</taxon>
        <taxon>Embryophyta</taxon>
        <taxon>Tracheophyta</taxon>
        <taxon>Spermatophyta</taxon>
        <taxon>Magnoliopsida</taxon>
        <taxon>eudicotyledons</taxon>
        <taxon>Gunneridae</taxon>
        <taxon>Pentapetalae</taxon>
        <taxon>rosids</taxon>
        <taxon>malvids</taxon>
        <taxon>Malvales</taxon>
        <taxon>Dipterocarpaceae</taxon>
        <taxon>Rubroshorea</taxon>
    </lineage>
</organism>
<dbReference type="CDD" id="cd09272">
    <property type="entry name" value="RNase_HI_RT_Ty1"/>
    <property type="match status" value="1"/>
</dbReference>
<accession>A0AAV5L6E2</accession>
<dbReference type="PANTHER" id="PTHR11439:SF511">
    <property type="match status" value="1"/>
</dbReference>
<reference evidence="1 2" key="1">
    <citation type="journal article" date="2021" name="Commun. Biol.">
        <title>The genome of Shorea leprosula (Dipterocarpaceae) highlights the ecological relevance of drought in aseasonal tropical rainforests.</title>
        <authorList>
            <person name="Ng K.K.S."/>
            <person name="Kobayashi M.J."/>
            <person name="Fawcett J.A."/>
            <person name="Hatakeyama M."/>
            <person name="Paape T."/>
            <person name="Ng C.H."/>
            <person name="Ang C.C."/>
            <person name="Tnah L.H."/>
            <person name="Lee C.T."/>
            <person name="Nishiyama T."/>
            <person name="Sese J."/>
            <person name="O'Brien M.J."/>
            <person name="Copetti D."/>
            <person name="Mohd Noor M.I."/>
            <person name="Ong R.C."/>
            <person name="Putra M."/>
            <person name="Sireger I.Z."/>
            <person name="Indrioko S."/>
            <person name="Kosugi Y."/>
            <person name="Izuno A."/>
            <person name="Isagi Y."/>
            <person name="Lee S.L."/>
            <person name="Shimizu K.K."/>
        </authorList>
    </citation>
    <scope>NUCLEOTIDE SEQUENCE [LARGE SCALE GENOMIC DNA]</scope>
    <source>
        <strain evidence="1">214</strain>
    </source>
</reference>
<sequence length="191" mass="21253">MDAAMRVLRYLKSSPGQGIFLSSTSSLHLSTFCDSDWASCPMTRKSTTSYITMLGNSPISWKTKKQTTVSRSFAEAEYRAMASTVSELLWLKALFRTLGVHPPQPIRLIVTTKLLYTLPPIQSFMNEQSTSNLTATLFVIGYKLVLSHLHMSGLGSKLLTSSPKHWEKSNSSSFYASWASTTYMLQLTGGY</sequence>
<dbReference type="Proteomes" id="UP001054252">
    <property type="component" value="Unassembled WGS sequence"/>
</dbReference>
<evidence type="ECO:0000313" key="1">
    <source>
        <dbReference type="EMBL" id="GKV32514.1"/>
    </source>
</evidence>
<proteinExistence type="predicted"/>
<evidence type="ECO:0000313" key="2">
    <source>
        <dbReference type="Proteomes" id="UP001054252"/>
    </source>
</evidence>
<comment type="caution">
    <text evidence="1">The sequence shown here is derived from an EMBL/GenBank/DDBJ whole genome shotgun (WGS) entry which is preliminary data.</text>
</comment>
<name>A0AAV5L6E2_9ROSI</name>